<dbReference type="Proteomes" id="UP001164706">
    <property type="component" value="Chromosome"/>
</dbReference>
<name>A0A9E8S9N4_9MICO</name>
<evidence type="ECO:0000256" key="1">
    <source>
        <dbReference type="SAM" id="Phobius"/>
    </source>
</evidence>
<keyword evidence="1" id="KW-0812">Transmembrane</keyword>
<dbReference type="KEGG" id="mdb:OVN18_04210"/>
<keyword evidence="3" id="KW-1185">Reference proteome</keyword>
<gene>
    <name evidence="2" type="ORF">OVN18_04210</name>
</gene>
<protein>
    <submittedName>
        <fullName evidence="2">Uncharacterized protein</fullName>
    </submittedName>
</protein>
<dbReference type="AlphaFoldDB" id="A0A9E8S9N4"/>
<keyword evidence="1" id="KW-0472">Membrane</keyword>
<sequence length="128" mass="12821">MNRNGSRIPETSTTAVDGTRAVPARRRLIGAWVAVALIPVGVVAAFVIGGALAGEDPESSGIAVIVRAGIIAVSVMLIAPVAAIVLGEGARRRGARSATIPLVIGIVTAAWAVIVNTLPLLLASLLGG</sequence>
<reference evidence="2" key="1">
    <citation type="submission" date="2022-11" db="EMBL/GenBank/DDBJ databases">
        <title>Description of Microcella daejonensis nov. sp, isolated from riverside soil.</title>
        <authorList>
            <person name="Molina K.M."/>
            <person name="Kim S.B."/>
        </authorList>
    </citation>
    <scope>NUCLEOTIDE SEQUENCE</scope>
    <source>
        <strain evidence="2">MMS21-STM12</strain>
    </source>
</reference>
<dbReference type="EMBL" id="CP113089">
    <property type="protein sequence ID" value="WAB82219.1"/>
    <property type="molecule type" value="Genomic_DNA"/>
</dbReference>
<dbReference type="RefSeq" id="WP_267782161.1">
    <property type="nucleotide sequence ID" value="NZ_CP113089.1"/>
</dbReference>
<organism evidence="2 3">
    <name type="scientific">Microcella daejeonensis</name>
    <dbReference type="NCBI Taxonomy" id="2994971"/>
    <lineage>
        <taxon>Bacteria</taxon>
        <taxon>Bacillati</taxon>
        <taxon>Actinomycetota</taxon>
        <taxon>Actinomycetes</taxon>
        <taxon>Micrococcales</taxon>
        <taxon>Microbacteriaceae</taxon>
        <taxon>Microcella</taxon>
    </lineage>
</organism>
<evidence type="ECO:0000313" key="2">
    <source>
        <dbReference type="EMBL" id="WAB82219.1"/>
    </source>
</evidence>
<evidence type="ECO:0000313" key="3">
    <source>
        <dbReference type="Proteomes" id="UP001164706"/>
    </source>
</evidence>
<feature type="transmembrane region" description="Helical" evidence="1">
    <location>
        <begin position="98"/>
        <end position="122"/>
    </location>
</feature>
<feature type="transmembrane region" description="Helical" evidence="1">
    <location>
        <begin position="64"/>
        <end position="86"/>
    </location>
</feature>
<accession>A0A9E8S9N4</accession>
<feature type="transmembrane region" description="Helical" evidence="1">
    <location>
        <begin position="29"/>
        <end position="52"/>
    </location>
</feature>
<proteinExistence type="predicted"/>
<keyword evidence="1" id="KW-1133">Transmembrane helix</keyword>